<dbReference type="InterPro" id="IPR025877">
    <property type="entry name" value="MobA-like_NTP_Trfase"/>
</dbReference>
<comment type="domain">
    <text evidence="8">The N-terminal domain determines nucleotide recognition and specific binding, while the C-terminal domain determines the specific binding to the target protein.</text>
</comment>
<evidence type="ECO:0000256" key="3">
    <source>
        <dbReference type="ARBA" id="ARBA00022723"/>
    </source>
</evidence>
<organism evidence="10 11">
    <name type="scientific">Roseospira navarrensis</name>
    <dbReference type="NCBI Taxonomy" id="140058"/>
    <lineage>
        <taxon>Bacteria</taxon>
        <taxon>Pseudomonadati</taxon>
        <taxon>Pseudomonadota</taxon>
        <taxon>Alphaproteobacteria</taxon>
        <taxon>Rhodospirillales</taxon>
        <taxon>Rhodospirillaceae</taxon>
        <taxon>Roseospira</taxon>
    </lineage>
</organism>
<feature type="binding site" evidence="8">
    <location>
        <position position="107"/>
    </location>
    <ligand>
        <name>GTP</name>
        <dbReference type="ChEBI" id="CHEBI:37565"/>
    </ligand>
</feature>
<keyword evidence="2 8" id="KW-0808">Transferase</keyword>
<comment type="catalytic activity">
    <reaction evidence="8">
        <text>Mo-molybdopterin + GTP + H(+) = Mo-molybdopterin guanine dinucleotide + diphosphate</text>
        <dbReference type="Rhea" id="RHEA:34243"/>
        <dbReference type="ChEBI" id="CHEBI:15378"/>
        <dbReference type="ChEBI" id="CHEBI:33019"/>
        <dbReference type="ChEBI" id="CHEBI:37565"/>
        <dbReference type="ChEBI" id="CHEBI:71302"/>
        <dbReference type="ChEBI" id="CHEBI:71310"/>
        <dbReference type="EC" id="2.7.7.77"/>
    </reaction>
</comment>
<evidence type="ECO:0000256" key="2">
    <source>
        <dbReference type="ARBA" id="ARBA00022679"/>
    </source>
</evidence>
<keyword evidence="7 8" id="KW-0501">Molybdenum cofactor biosynthesis</keyword>
<dbReference type="Pfam" id="PF12804">
    <property type="entry name" value="NTP_transf_3"/>
    <property type="match status" value="1"/>
</dbReference>
<feature type="binding site" evidence="8">
    <location>
        <position position="107"/>
    </location>
    <ligand>
        <name>Mg(2+)</name>
        <dbReference type="ChEBI" id="CHEBI:18420"/>
    </ligand>
</feature>
<dbReference type="GO" id="GO:0046872">
    <property type="term" value="F:metal ion binding"/>
    <property type="evidence" value="ECO:0007669"/>
    <property type="project" value="UniProtKB-KW"/>
</dbReference>
<comment type="cofactor">
    <cofactor evidence="8">
        <name>Mg(2+)</name>
        <dbReference type="ChEBI" id="CHEBI:18420"/>
    </cofactor>
</comment>
<dbReference type="EC" id="2.7.7.77" evidence="8"/>
<dbReference type="RefSeq" id="WP_153342307.1">
    <property type="nucleotide sequence ID" value="NZ_WIVE01000013.1"/>
</dbReference>
<keyword evidence="5 8" id="KW-0460">Magnesium</keyword>
<comment type="function">
    <text evidence="8">Transfers a GMP moiety from GTP to Mo-molybdopterin (Mo-MPT) cofactor (Moco or molybdenum cofactor) to form Mo-molybdopterin guanine dinucleotide (Mo-MGD) cofactor.</text>
</comment>
<dbReference type="OrthoDB" id="9788394at2"/>
<evidence type="ECO:0000256" key="7">
    <source>
        <dbReference type="ARBA" id="ARBA00023150"/>
    </source>
</evidence>
<comment type="subunit">
    <text evidence="8">Monomer.</text>
</comment>
<evidence type="ECO:0000313" key="11">
    <source>
        <dbReference type="Proteomes" id="UP000434582"/>
    </source>
</evidence>
<dbReference type="PANTHER" id="PTHR19136:SF81">
    <property type="entry name" value="MOLYBDENUM COFACTOR GUANYLYLTRANSFERASE"/>
    <property type="match status" value="1"/>
</dbReference>
<dbReference type="GO" id="GO:1902758">
    <property type="term" value="P:bis(molybdopterin guanine dinucleotide)molybdenum biosynthetic process"/>
    <property type="evidence" value="ECO:0007669"/>
    <property type="project" value="TreeGrafter"/>
</dbReference>
<dbReference type="PANTHER" id="PTHR19136">
    <property type="entry name" value="MOLYBDENUM COFACTOR GUANYLYLTRANSFERASE"/>
    <property type="match status" value="1"/>
</dbReference>
<dbReference type="CDD" id="cd02503">
    <property type="entry name" value="MobA"/>
    <property type="match status" value="1"/>
</dbReference>
<evidence type="ECO:0000259" key="9">
    <source>
        <dbReference type="Pfam" id="PF12804"/>
    </source>
</evidence>
<comment type="subcellular location">
    <subcellularLocation>
        <location evidence="8">Cytoplasm</location>
    </subcellularLocation>
</comment>
<dbReference type="SUPFAM" id="SSF53448">
    <property type="entry name" value="Nucleotide-diphospho-sugar transferases"/>
    <property type="match status" value="1"/>
</dbReference>
<evidence type="ECO:0000256" key="6">
    <source>
        <dbReference type="ARBA" id="ARBA00023134"/>
    </source>
</evidence>
<dbReference type="Proteomes" id="UP000434582">
    <property type="component" value="Unassembled WGS sequence"/>
</dbReference>
<sequence>MTVALGILAGGQGRRMGGADKALLTLGDGRAALDHLLDRLTPWPGPVVLNANGDPARFARWDLPVVADSLTEPDGDPAGPLAGLLAVLEWVRAGHPDVSAVVTVPVDTPLVPRDLRDRLAAARADAGADIACAASGGRVHHATALWPVALAPALRTALADEGLRAVRAWTGRHRVAQAPWAVEPVDPFLSLNTPDDLDRARRLTPSPV</sequence>
<feature type="binding site" evidence="8">
    <location>
        <position position="68"/>
    </location>
    <ligand>
        <name>GTP</name>
        <dbReference type="ChEBI" id="CHEBI:37565"/>
    </ligand>
</feature>
<feature type="binding site" evidence="8">
    <location>
        <position position="50"/>
    </location>
    <ligand>
        <name>GTP</name>
        <dbReference type="ChEBI" id="CHEBI:37565"/>
    </ligand>
</feature>
<dbReference type="GO" id="GO:0061603">
    <property type="term" value="F:molybdenum cofactor guanylyltransferase activity"/>
    <property type="evidence" value="ECO:0007669"/>
    <property type="project" value="UniProtKB-EC"/>
</dbReference>
<evidence type="ECO:0000256" key="1">
    <source>
        <dbReference type="ARBA" id="ARBA00022490"/>
    </source>
</evidence>
<dbReference type="AlphaFoldDB" id="A0A7X1ZDM9"/>
<dbReference type="Gene3D" id="3.90.550.10">
    <property type="entry name" value="Spore Coat Polysaccharide Biosynthesis Protein SpsA, Chain A"/>
    <property type="match status" value="1"/>
</dbReference>
<keyword evidence="4 8" id="KW-0547">Nucleotide-binding</keyword>
<name>A0A7X1ZDM9_9PROT</name>
<dbReference type="GO" id="GO:0005525">
    <property type="term" value="F:GTP binding"/>
    <property type="evidence" value="ECO:0007669"/>
    <property type="project" value="UniProtKB-UniRule"/>
</dbReference>
<keyword evidence="11" id="KW-1185">Reference proteome</keyword>
<gene>
    <name evidence="8 10" type="primary">mobA</name>
    <name evidence="10" type="ORF">GHC57_06290</name>
</gene>
<feature type="binding site" evidence="8">
    <location>
        <position position="21"/>
    </location>
    <ligand>
        <name>GTP</name>
        <dbReference type="ChEBI" id="CHEBI:37565"/>
    </ligand>
</feature>
<evidence type="ECO:0000256" key="8">
    <source>
        <dbReference type="HAMAP-Rule" id="MF_00316"/>
    </source>
</evidence>
<comment type="similarity">
    <text evidence="8">Belongs to the MobA family.</text>
</comment>
<dbReference type="InterPro" id="IPR013482">
    <property type="entry name" value="Molybde_CF_guanTrfase"/>
</dbReference>
<evidence type="ECO:0000256" key="5">
    <source>
        <dbReference type="ARBA" id="ARBA00022842"/>
    </source>
</evidence>
<keyword evidence="3 8" id="KW-0479">Metal-binding</keyword>
<evidence type="ECO:0000256" key="4">
    <source>
        <dbReference type="ARBA" id="ARBA00022741"/>
    </source>
</evidence>
<keyword evidence="1 8" id="KW-0963">Cytoplasm</keyword>
<dbReference type="EMBL" id="WIVE01000013">
    <property type="protein sequence ID" value="MQX36124.1"/>
    <property type="molecule type" value="Genomic_DNA"/>
</dbReference>
<dbReference type="GO" id="GO:0005737">
    <property type="term" value="C:cytoplasm"/>
    <property type="evidence" value="ECO:0007669"/>
    <property type="project" value="UniProtKB-SubCell"/>
</dbReference>
<dbReference type="HAMAP" id="MF_00316">
    <property type="entry name" value="MobA"/>
    <property type="match status" value="1"/>
</dbReference>
<feature type="domain" description="MobA-like NTP transferase" evidence="9">
    <location>
        <begin position="7"/>
        <end position="169"/>
    </location>
</feature>
<dbReference type="NCBIfam" id="TIGR02665">
    <property type="entry name" value="molyb_mobA"/>
    <property type="match status" value="1"/>
</dbReference>
<keyword evidence="10" id="KW-0548">Nucleotidyltransferase</keyword>
<evidence type="ECO:0000313" key="10">
    <source>
        <dbReference type="EMBL" id="MQX36124.1"/>
    </source>
</evidence>
<proteinExistence type="inferred from homology"/>
<dbReference type="InterPro" id="IPR029044">
    <property type="entry name" value="Nucleotide-diphossugar_trans"/>
</dbReference>
<feature type="binding site" evidence="8">
    <location>
        <begin position="8"/>
        <end position="10"/>
    </location>
    <ligand>
        <name>GTP</name>
        <dbReference type="ChEBI" id="CHEBI:37565"/>
    </ligand>
</feature>
<accession>A0A7X1ZDM9</accession>
<protein>
    <recommendedName>
        <fullName evidence="8">Molybdenum cofactor guanylyltransferase</fullName>
        <shortName evidence="8">MoCo guanylyltransferase</shortName>
        <ecNumber evidence="8">2.7.7.77</ecNumber>
    </recommendedName>
    <alternativeName>
        <fullName evidence="8">GTP:molybdopterin guanylyltransferase</fullName>
    </alternativeName>
    <alternativeName>
        <fullName evidence="8">Mo-MPT guanylyltransferase</fullName>
    </alternativeName>
    <alternativeName>
        <fullName evidence="8">Molybdopterin guanylyltransferase</fullName>
    </alternativeName>
    <alternativeName>
        <fullName evidence="8">Molybdopterin-guanine dinucleotide synthase</fullName>
        <shortName evidence="8">MGD synthase</shortName>
    </alternativeName>
</protein>
<reference evidence="10 11" key="1">
    <citation type="submission" date="2019-10" db="EMBL/GenBank/DDBJ databases">
        <title>Draft whole-genome sequence of the purple nonsulfur photosynthetic bacterium Roseospira navarrensis DSM 15114.</title>
        <authorList>
            <person name="Kyndt J.A."/>
            <person name="Meyer T.E."/>
        </authorList>
    </citation>
    <scope>NUCLEOTIDE SEQUENCE [LARGE SCALE GENOMIC DNA]</scope>
    <source>
        <strain evidence="10 11">DSM 15114</strain>
    </source>
</reference>
<keyword evidence="6 8" id="KW-0342">GTP-binding</keyword>
<comment type="caution">
    <text evidence="10">The sequence shown here is derived from an EMBL/GenBank/DDBJ whole genome shotgun (WGS) entry which is preliminary data.</text>
</comment>